<feature type="transmembrane region" description="Helical" evidence="5">
    <location>
        <begin position="147"/>
        <end position="167"/>
    </location>
</feature>
<dbReference type="PROSITE" id="PS50262">
    <property type="entry name" value="G_PROTEIN_RECEP_F1_2"/>
    <property type="match status" value="1"/>
</dbReference>
<comment type="caution">
    <text evidence="7">The sequence shown here is derived from an EMBL/GenBank/DDBJ whole genome shotgun (WGS) entry which is preliminary data.</text>
</comment>
<dbReference type="InterPro" id="IPR000276">
    <property type="entry name" value="GPCR_Rhodpsn"/>
</dbReference>
<dbReference type="AlphaFoldDB" id="A0AAE1A536"/>
<dbReference type="GO" id="GO:0004930">
    <property type="term" value="F:G protein-coupled receptor activity"/>
    <property type="evidence" value="ECO:0007669"/>
    <property type="project" value="InterPro"/>
</dbReference>
<gene>
    <name evidence="7" type="ORF">RRG08_001911</name>
</gene>
<dbReference type="SUPFAM" id="SSF81321">
    <property type="entry name" value="Family A G protein-coupled receptor-like"/>
    <property type="match status" value="1"/>
</dbReference>
<feature type="transmembrane region" description="Helical" evidence="5">
    <location>
        <begin position="65"/>
        <end position="89"/>
    </location>
</feature>
<dbReference type="Gene3D" id="1.20.1070.10">
    <property type="entry name" value="Rhodopsin 7-helix transmembrane proteins"/>
    <property type="match status" value="1"/>
</dbReference>
<keyword evidence="2 5" id="KW-0812">Transmembrane</keyword>
<name>A0AAE1A536_9GAST</name>
<evidence type="ECO:0000256" key="1">
    <source>
        <dbReference type="ARBA" id="ARBA00004370"/>
    </source>
</evidence>
<dbReference type="SMART" id="SM01381">
    <property type="entry name" value="7TM_GPCR_Srsx"/>
    <property type="match status" value="1"/>
</dbReference>
<feature type="domain" description="G-protein coupled receptors family 1 profile" evidence="6">
    <location>
        <begin position="44"/>
        <end position="299"/>
    </location>
</feature>
<dbReference type="PANTHER" id="PTHR46641:SF2">
    <property type="entry name" value="FMRFAMIDE RECEPTOR"/>
    <property type="match status" value="1"/>
</dbReference>
<dbReference type="Proteomes" id="UP001283361">
    <property type="component" value="Unassembled WGS sequence"/>
</dbReference>
<evidence type="ECO:0000256" key="5">
    <source>
        <dbReference type="SAM" id="Phobius"/>
    </source>
</evidence>
<keyword evidence="8" id="KW-1185">Reference proteome</keyword>
<keyword evidence="3 5" id="KW-1133">Transmembrane helix</keyword>
<feature type="transmembrane region" description="Helical" evidence="5">
    <location>
        <begin position="101"/>
        <end position="126"/>
    </location>
</feature>
<dbReference type="InterPro" id="IPR017452">
    <property type="entry name" value="GPCR_Rhodpsn_7TM"/>
</dbReference>
<reference evidence="7" key="1">
    <citation type="journal article" date="2023" name="G3 (Bethesda)">
        <title>A reference genome for the long-term kleptoplast-retaining sea slug Elysia crispata morphotype clarki.</title>
        <authorList>
            <person name="Eastman K.E."/>
            <person name="Pendleton A.L."/>
            <person name="Shaikh M.A."/>
            <person name="Suttiyut T."/>
            <person name="Ogas R."/>
            <person name="Tomko P."/>
            <person name="Gavelis G."/>
            <person name="Widhalm J.R."/>
            <person name="Wisecaver J.H."/>
        </authorList>
    </citation>
    <scope>NUCLEOTIDE SEQUENCE</scope>
    <source>
        <strain evidence="7">ECLA1</strain>
    </source>
</reference>
<feature type="transmembrane region" description="Helical" evidence="5">
    <location>
        <begin position="187"/>
        <end position="208"/>
    </location>
</feature>
<evidence type="ECO:0000256" key="2">
    <source>
        <dbReference type="ARBA" id="ARBA00022692"/>
    </source>
</evidence>
<evidence type="ECO:0000259" key="6">
    <source>
        <dbReference type="PROSITE" id="PS50262"/>
    </source>
</evidence>
<keyword evidence="4 5" id="KW-0472">Membrane</keyword>
<feature type="transmembrane region" description="Helical" evidence="5">
    <location>
        <begin position="238"/>
        <end position="260"/>
    </location>
</feature>
<dbReference type="Pfam" id="PF00001">
    <property type="entry name" value="7tm_1"/>
    <property type="match status" value="1"/>
</dbReference>
<dbReference type="InterPro" id="IPR052954">
    <property type="entry name" value="GPCR-Ligand_Int"/>
</dbReference>
<evidence type="ECO:0000313" key="8">
    <source>
        <dbReference type="Proteomes" id="UP001283361"/>
    </source>
</evidence>
<evidence type="ECO:0000256" key="3">
    <source>
        <dbReference type="ARBA" id="ARBA00022989"/>
    </source>
</evidence>
<dbReference type="GO" id="GO:0016020">
    <property type="term" value="C:membrane"/>
    <property type="evidence" value="ECO:0007669"/>
    <property type="project" value="UniProtKB-SubCell"/>
</dbReference>
<evidence type="ECO:0000313" key="7">
    <source>
        <dbReference type="EMBL" id="KAK3780447.1"/>
    </source>
</evidence>
<dbReference type="EMBL" id="JAWDGP010002725">
    <property type="protein sequence ID" value="KAK3780447.1"/>
    <property type="molecule type" value="Genomic_DNA"/>
</dbReference>
<sequence length="328" mass="37418">MDFYNATSNAPMTPRIIHDPVWDIIDIVNFFVLSGPLCLLGMFTNIANIIIYYRMGFLESSTVNFLVLAVFDFFYSLFVFLLRACFNALIRELSIGPKLRYVSHCVSLAIVVFLCGSAMMTALIAVERCFGVMFPLKVKTWLTRRRSLCLTLAVVAYHVSFLILIYADPGPPYDAHPERMSFYYFSLYVIPSTTCFFIVVVSTIFLAIKLRRSQRWRRETSTQGAKTNLKEDKLVRTIVAICTLFIICSFPNASMFIAQLIYPPLRYGASDLLRAVTLRIFDLTLILQSISASTNIFFYYTMSSKFKKVFCACFSCFATTKSNTMEAK</sequence>
<evidence type="ECO:0000256" key="4">
    <source>
        <dbReference type="ARBA" id="ARBA00023136"/>
    </source>
</evidence>
<proteinExistence type="predicted"/>
<feature type="transmembrane region" description="Helical" evidence="5">
    <location>
        <begin position="30"/>
        <end position="53"/>
    </location>
</feature>
<organism evidence="7 8">
    <name type="scientific">Elysia crispata</name>
    <name type="common">lettuce slug</name>
    <dbReference type="NCBI Taxonomy" id="231223"/>
    <lineage>
        <taxon>Eukaryota</taxon>
        <taxon>Metazoa</taxon>
        <taxon>Spiralia</taxon>
        <taxon>Lophotrochozoa</taxon>
        <taxon>Mollusca</taxon>
        <taxon>Gastropoda</taxon>
        <taxon>Heterobranchia</taxon>
        <taxon>Euthyneura</taxon>
        <taxon>Panpulmonata</taxon>
        <taxon>Sacoglossa</taxon>
        <taxon>Placobranchoidea</taxon>
        <taxon>Plakobranchidae</taxon>
        <taxon>Elysia</taxon>
    </lineage>
</organism>
<protein>
    <recommendedName>
        <fullName evidence="6">G-protein coupled receptors family 1 profile domain-containing protein</fullName>
    </recommendedName>
</protein>
<feature type="transmembrane region" description="Helical" evidence="5">
    <location>
        <begin position="280"/>
        <end position="300"/>
    </location>
</feature>
<comment type="subcellular location">
    <subcellularLocation>
        <location evidence="1">Membrane</location>
    </subcellularLocation>
</comment>
<accession>A0AAE1A536</accession>
<dbReference type="PANTHER" id="PTHR46641">
    <property type="entry name" value="FMRFAMIDE RECEPTOR-RELATED"/>
    <property type="match status" value="1"/>
</dbReference>